<protein>
    <submittedName>
        <fullName evidence="1">FMN-binding negative transcriptional regulator</fullName>
    </submittedName>
</protein>
<evidence type="ECO:0000313" key="1">
    <source>
        <dbReference type="EMBL" id="MFD0999910.1"/>
    </source>
</evidence>
<dbReference type="PANTHER" id="PTHR35802">
    <property type="entry name" value="PROTEASE SYNTHASE AND SPORULATION PROTEIN PAI 2"/>
    <property type="match status" value="1"/>
</dbReference>
<dbReference type="EMBL" id="JBHTKA010000003">
    <property type="protein sequence ID" value="MFD0999910.1"/>
    <property type="molecule type" value="Genomic_DNA"/>
</dbReference>
<dbReference type="Pfam" id="PF04299">
    <property type="entry name" value="FMN_bind_2"/>
    <property type="match status" value="1"/>
</dbReference>
<keyword evidence="2" id="KW-1185">Reference proteome</keyword>
<dbReference type="PANTHER" id="PTHR35802:SF1">
    <property type="entry name" value="PROTEASE SYNTHASE AND SPORULATION PROTEIN PAI 2"/>
    <property type="match status" value="1"/>
</dbReference>
<dbReference type="RefSeq" id="WP_377579039.1">
    <property type="nucleotide sequence ID" value="NZ_JBHTKA010000003.1"/>
</dbReference>
<proteinExistence type="predicted"/>
<gene>
    <name evidence="1" type="ORF">ACFQ21_11370</name>
</gene>
<dbReference type="PIRSF" id="PIRSF010372">
    <property type="entry name" value="PaiB"/>
    <property type="match status" value="1"/>
</dbReference>
<evidence type="ECO:0000313" key="2">
    <source>
        <dbReference type="Proteomes" id="UP001597112"/>
    </source>
</evidence>
<dbReference type="SUPFAM" id="SSF50475">
    <property type="entry name" value="FMN-binding split barrel"/>
    <property type="match status" value="1"/>
</dbReference>
<dbReference type="Gene3D" id="2.30.110.10">
    <property type="entry name" value="Electron Transport, Fmn-binding Protein, Chain A"/>
    <property type="match status" value="1"/>
</dbReference>
<sequence length="207" mass="23301">MYTPKYFRNEDEHAVKEFIRQNGFGILISAANGNLLATHIPLELSADGTKLSGHISKGNAQGKDLLKAMEVLVIFSGPHTYISSSWYDHANVPTWNYIAVHVYGTIRLIEGEELFHSLEQLMNNYERHSADPVTVEKLTPAYMQQAMKGVTGFEINITKIEATHKLSQNRDRKNYANIIHELDQRGDHDSAAIADAMRANQSSLFKD</sequence>
<name>A0ABW3K0Y0_9BACT</name>
<organism evidence="1 2">
    <name type="scientific">Ohtaekwangia kribbensis</name>
    <dbReference type="NCBI Taxonomy" id="688913"/>
    <lineage>
        <taxon>Bacteria</taxon>
        <taxon>Pseudomonadati</taxon>
        <taxon>Bacteroidota</taxon>
        <taxon>Cytophagia</taxon>
        <taxon>Cytophagales</taxon>
        <taxon>Fulvivirgaceae</taxon>
        <taxon>Ohtaekwangia</taxon>
    </lineage>
</organism>
<dbReference type="InterPro" id="IPR007396">
    <property type="entry name" value="TR_PAI2-type"/>
</dbReference>
<reference evidence="2" key="1">
    <citation type="journal article" date="2019" name="Int. J. Syst. Evol. Microbiol.">
        <title>The Global Catalogue of Microorganisms (GCM) 10K type strain sequencing project: providing services to taxonomists for standard genome sequencing and annotation.</title>
        <authorList>
            <consortium name="The Broad Institute Genomics Platform"/>
            <consortium name="The Broad Institute Genome Sequencing Center for Infectious Disease"/>
            <person name="Wu L."/>
            <person name="Ma J."/>
        </authorList>
    </citation>
    <scope>NUCLEOTIDE SEQUENCE [LARGE SCALE GENOMIC DNA]</scope>
    <source>
        <strain evidence="2">CCUG 58938</strain>
    </source>
</reference>
<dbReference type="InterPro" id="IPR012349">
    <property type="entry name" value="Split_barrel_FMN-bd"/>
</dbReference>
<accession>A0ABW3K0Y0</accession>
<comment type="caution">
    <text evidence="1">The sequence shown here is derived from an EMBL/GenBank/DDBJ whole genome shotgun (WGS) entry which is preliminary data.</text>
</comment>
<dbReference type="Proteomes" id="UP001597112">
    <property type="component" value="Unassembled WGS sequence"/>
</dbReference>